<evidence type="ECO:0000313" key="3">
    <source>
        <dbReference type="Proteomes" id="UP000299102"/>
    </source>
</evidence>
<comment type="caution">
    <text evidence="2">The sequence shown here is derived from an EMBL/GenBank/DDBJ whole genome shotgun (WGS) entry which is preliminary data.</text>
</comment>
<sequence>MEWVTKESSPLHPASNEKIDVRPPEPARTEPRPYWFCDRGDERRYAASTKQDWRQCDQGADRDLNLRRVWRDLSLRRVMNQLQAGSRCPIKSRHVNSAAHYNENKVVFSKKGLHAPLMSHTPAGTEQKLASVVMTYLQDWIDKNERYLLFWESVVSSMTLLPLSPPHPLWLPLPSITCSVFIRIFPLTSGFLFYLGSAMPVTLSVQVSMGSHDHLFSGALHARLPIVNAVNKMYLNTGLPGRLYFAFSCGCPIHDFGPDPAFDFDPNPVLDSAPSGF</sequence>
<dbReference type="Proteomes" id="UP000299102">
    <property type="component" value="Unassembled WGS sequence"/>
</dbReference>
<dbReference type="OrthoDB" id="7515391at2759"/>
<name>A0A4C1SJT8_EUMVA</name>
<reference evidence="2 3" key="1">
    <citation type="journal article" date="2019" name="Commun. Biol.">
        <title>The bagworm genome reveals a unique fibroin gene that provides high tensile strength.</title>
        <authorList>
            <person name="Kono N."/>
            <person name="Nakamura H."/>
            <person name="Ohtoshi R."/>
            <person name="Tomita M."/>
            <person name="Numata K."/>
            <person name="Arakawa K."/>
        </authorList>
    </citation>
    <scope>NUCLEOTIDE SEQUENCE [LARGE SCALE GENOMIC DNA]</scope>
</reference>
<protein>
    <submittedName>
        <fullName evidence="2">Uncharacterized protein</fullName>
    </submittedName>
</protein>
<feature type="compositionally biased region" description="Basic and acidic residues" evidence="1">
    <location>
        <begin position="15"/>
        <end position="31"/>
    </location>
</feature>
<evidence type="ECO:0000313" key="2">
    <source>
        <dbReference type="EMBL" id="GBP02432.1"/>
    </source>
</evidence>
<gene>
    <name evidence="2" type="ORF">EVAR_70735_1</name>
</gene>
<dbReference type="EMBL" id="BGZK01003546">
    <property type="protein sequence ID" value="GBP02432.1"/>
    <property type="molecule type" value="Genomic_DNA"/>
</dbReference>
<organism evidence="2 3">
    <name type="scientific">Eumeta variegata</name>
    <name type="common">Bagworm moth</name>
    <name type="synonym">Eumeta japonica</name>
    <dbReference type="NCBI Taxonomy" id="151549"/>
    <lineage>
        <taxon>Eukaryota</taxon>
        <taxon>Metazoa</taxon>
        <taxon>Ecdysozoa</taxon>
        <taxon>Arthropoda</taxon>
        <taxon>Hexapoda</taxon>
        <taxon>Insecta</taxon>
        <taxon>Pterygota</taxon>
        <taxon>Neoptera</taxon>
        <taxon>Endopterygota</taxon>
        <taxon>Lepidoptera</taxon>
        <taxon>Glossata</taxon>
        <taxon>Ditrysia</taxon>
        <taxon>Tineoidea</taxon>
        <taxon>Psychidae</taxon>
        <taxon>Oiketicinae</taxon>
        <taxon>Eumeta</taxon>
    </lineage>
</organism>
<dbReference type="AlphaFoldDB" id="A0A4C1SJT8"/>
<keyword evidence="3" id="KW-1185">Reference proteome</keyword>
<evidence type="ECO:0000256" key="1">
    <source>
        <dbReference type="SAM" id="MobiDB-lite"/>
    </source>
</evidence>
<proteinExistence type="predicted"/>
<accession>A0A4C1SJT8</accession>
<feature type="region of interest" description="Disordered" evidence="1">
    <location>
        <begin position="1"/>
        <end position="33"/>
    </location>
</feature>